<dbReference type="GO" id="GO:0006935">
    <property type="term" value="P:chemotaxis"/>
    <property type="evidence" value="ECO:0007669"/>
    <property type="project" value="UniProtKB-ARBA"/>
</dbReference>
<protein>
    <submittedName>
        <fullName evidence="5">Chemotaxis protein</fullName>
    </submittedName>
</protein>
<dbReference type="Gene3D" id="1.10.287.950">
    <property type="entry name" value="Methyl-accepting chemotaxis protein"/>
    <property type="match status" value="1"/>
</dbReference>
<organism evidence="5 6">
    <name type="scientific">Natronospirillum operosum</name>
    <dbReference type="NCBI Taxonomy" id="2759953"/>
    <lineage>
        <taxon>Bacteria</taxon>
        <taxon>Pseudomonadati</taxon>
        <taxon>Pseudomonadota</taxon>
        <taxon>Gammaproteobacteria</taxon>
        <taxon>Oceanospirillales</taxon>
        <taxon>Natronospirillaceae</taxon>
        <taxon>Natronospirillum</taxon>
    </lineage>
</organism>
<sequence>MTLPHSNTGLPVDYFSGQSMTREELLRAVAVSIPFIQQLFPLDCAVAVSDGSHFLAISPGKNVDPELSPGDPVSAEDVNPEVMRTGKVHSTELSAEAYGVPMRSIVVPIKDDSGATVGTLDIGIDLTTQAELQDIATRIRDSFGQITQGSEALASLASDLSASQHELMTFTQQITEHLNKTNSILEVIQGLSAQTNLLGINAAIEAARSGEHGRGFSVVAEEIRNMSHRTSKSAKDINGILGEFNQFLQRVTEYVDDNGSRATALASSAEEMATTLEHNSEIIERLHILSERL</sequence>
<evidence type="ECO:0000256" key="1">
    <source>
        <dbReference type="ARBA" id="ARBA00004370"/>
    </source>
</evidence>
<dbReference type="RefSeq" id="WP_135480618.1">
    <property type="nucleotide sequence ID" value="NZ_SRMF01000001.1"/>
</dbReference>
<accession>A0A4Z0WEX3</accession>
<evidence type="ECO:0000256" key="2">
    <source>
        <dbReference type="ARBA" id="ARBA00023224"/>
    </source>
</evidence>
<dbReference type="SUPFAM" id="SSF58104">
    <property type="entry name" value="Methyl-accepting chemotaxis protein (MCP) signaling domain"/>
    <property type="match status" value="1"/>
</dbReference>
<proteinExistence type="predicted"/>
<reference evidence="5 6" key="1">
    <citation type="submission" date="2019-04" db="EMBL/GenBank/DDBJ databases">
        <title>Natronospirillum operosus gen. nov., sp. nov., a haloalkaliphilic satellite isolated from decaying biomass of laboratory culture of cyanobacterium Geitlerinema sp. and proposal of Natronospirillaceae fam. nov. and Saccharospirillaceae fam. nov.</title>
        <authorList>
            <person name="Kevbrin V."/>
            <person name="Boltyanskaya Y."/>
            <person name="Koziaeva V."/>
            <person name="Grouzdev D.S."/>
            <person name="Park M."/>
            <person name="Cho J."/>
        </authorList>
    </citation>
    <scope>NUCLEOTIDE SEQUENCE [LARGE SCALE GENOMIC DNA]</scope>
    <source>
        <strain evidence="5 6">G-116</strain>
    </source>
</reference>
<name>A0A4Z0WEX3_9GAMM</name>
<dbReference type="SUPFAM" id="SSF103190">
    <property type="entry name" value="Sensory domain-like"/>
    <property type="match status" value="1"/>
</dbReference>
<evidence type="ECO:0000256" key="3">
    <source>
        <dbReference type="PROSITE-ProRule" id="PRU00284"/>
    </source>
</evidence>
<dbReference type="EMBL" id="SRMF01000001">
    <property type="protein sequence ID" value="TGG95168.1"/>
    <property type="molecule type" value="Genomic_DNA"/>
</dbReference>
<dbReference type="GO" id="GO:0007165">
    <property type="term" value="P:signal transduction"/>
    <property type="evidence" value="ECO:0007669"/>
    <property type="project" value="UniProtKB-KW"/>
</dbReference>
<dbReference type="OrthoDB" id="9807021at2"/>
<evidence type="ECO:0000313" key="5">
    <source>
        <dbReference type="EMBL" id="TGG95168.1"/>
    </source>
</evidence>
<keyword evidence="2 3" id="KW-0807">Transducer</keyword>
<dbReference type="PROSITE" id="PS50111">
    <property type="entry name" value="CHEMOTAXIS_TRANSDUC_2"/>
    <property type="match status" value="1"/>
</dbReference>
<comment type="subcellular location">
    <subcellularLocation>
        <location evidence="1">Membrane</location>
    </subcellularLocation>
</comment>
<evidence type="ECO:0000313" key="6">
    <source>
        <dbReference type="Proteomes" id="UP000297475"/>
    </source>
</evidence>
<comment type="caution">
    <text evidence="5">The sequence shown here is derived from an EMBL/GenBank/DDBJ whole genome shotgun (WGS) entry which is preliminary data.</text>
</comment>
<dbReference type="PANTHER" id="PTHR32089:SF112">
    <property type="entry name" value="LYSOZYME-LIKE PROTEIN-RELATED"/>
    <property type="match status" value="1"/>
</dbReference>
<dbReference type="InterPro" id="IPR004089">
    <property type="entry name" value="MCPsignal_dom"/>
</dbReference>
<keyword evidence="6" id="KW-1185">Reference proteome</keyword>
<evidence type="ECO:0000259" key="4">
    <source>
        <dbReference type="PROSITE" id="PS50111"/>
    </source>
</evidence>
<dbReference type="InterPro" id="IPR029151">
    <property type="entry name" value="Sensor-like_sf"/>
</dbReference>
<dbReference type="PANTHER" id="PTHR32089">
    <property type="entry name" value="METHYL-ACCEPTING CHEMOTAXIS PROTEIN MCPB"/>
    <property type="match status" value="1"/>
</dbReference>
<dbReference type="Proteomes" id="UP000297475">
    <property type="component" value="Unassembled WGS sequence"/>
</dbReference>
<feature type="domain" description="Methyl-accepting transducer" evidence="4">
    <location>
        <begin position="172"/>
        <end position="293"/>
    </location>
</feature>
<dbReference type="SMART" id="SM00283">
    <property type="entry name" value="MA"/>
    <property type="match status" value="1"/>
</dbReference>
<dbReference type="GO" id="GO:0016020">
    <property type="term" value="C:membrane"/>
    <property type="evidence" value="ECO:0007669"/>
    <property type="project" value="UniProtKB-SubCell"/>
</dbReference>
<dbReference type="AlphaFoldDB" id="A0A4Z0WEX3"/>
<dbReference type="Pfam" id="PF00015">
    <property type="entry name" value="MCPsignal"/>
    <property type="match status" value="1"/>
</dbReference>
<gene>
    <name evidence="5" type="ORF">E4656_01735</name>
</gene>